<dbReference type="SFLD" id="SFLDG01129">
    <property type="entry name" value="C1.5:_HAD__Beta-PGM__Phosphata"/>
    <property type="match status" value="1"/>
</dbReference>
<dbReference type="InterPro" id="IPR023198">
    <property type="entry name" value="PGP-like_dom2"/>
</dbReference>
<sequence length="202" mass="21665">MSAVPAVKAVLLDLGNVLVFHDNALLFARLAARAGLDPQEAARRLTGAGWTAANRGLLDAEGIRQDVCGALGVDLPMAEFAPLWSSHFTVHDAVLPRVEGLVGRVKLVLVSNTNALHVAYLKPLLPVLQRFDALVMSCEVGHVKPEPAIYRLALEKAGCAPQEAVFFDDLPEFVDAARALGLRGYVFTDAPTFDTQLKSLGL</sequence>
<dbReference type="InterPro" id="IPR023214">
    <property type="entry name" value="HAD_sf"/>
</dbReference>
<evidence type="ECO:0000313" key="2">
    <source>
        <dbReference type="Proteomes" id="UP000563426"/>
    </source>
</evidence>
<dbReference type="PANTHER" id="PTHR43611:SF3">
    <property type="entry name" value="FLAVIN MONONUCLEOTIDE HYDROLASE 1, CHLOROPLATIC"/>
    <property type="match status" value="1"/>
</dbReference>
<comment type="caution">
    <text evidence="1">The sequence shown here is derived from an EMBL/GenBank/DDBJ whole genome shotgun (WGS) entry which is preliminary data.</text>
</comment>
<evidence type="ECO:0000313" key="1">
    <source>
        <dbReference type="EMBL" id="NOK31836.1"/>
    </source>
</evidence>
<dbReference type="SUPFAM" id="SSF56784">
    <property type="entry name" value="HAD-like"/>
    <property type="match status" value="1"/>
</dbReference>
<gene>
    <name evidence="1" type="ORF">HMI49_01290</name>
</gene>
<dbReference type="InterPro" id="IPR036412">
    <property type="entry name" value="HAD-like_sf"/>
</dbReference>
<name>A0A3A8IE13_9BACT</name>
<organism evidence="1 2">
    <name type="scientific">Corallococcus exercitus</name>
    <dbReference type="NCBI Taxonomy" id="2316736"/>
    <lineage>
        <taxon>Bacteria</taxon>
        <taxon>Pseudomonadati</taxon>
        <taxon>Myxococcota</taxon>
        <taxon>Myxococcia</taxon>
        <taxon>Myxococcales</taxon>
        <taxon>Cystobacterineae</taxon>
        <taxon>Myxococcaceae</taxon>
        <taxon>Corallococcus</taxon>
    </lineage>
</organism>
<dbReference type="PRINTS" id="PR00413">
    <property type="entry name" value="HADHALOGNASE"/>
</dbReference>
<dbReference type="AlphaFoldDB" id="A0A3A8IE13"/>
<dbReference type="RefSeq" id="WP_120525823.1">
    <property type="nucleotide sequence ID" value="NZ_JABFJV010000004.1"/>
</dbReference>
<keyword evidence="2" id="KW-1185">Reference proteome</keyword>
<dbReference type="Gene3D" id="1.10.150.240">
    <property type="entry name" value="Putative phosphatase, domain 2"/>
    <property type="match status" value="1"/>
</dbReference>
<dbReference type="Gene3D" id="3.40.50.1000">
    <property type="entry name" value="HAD superfamily/HAD-like"/>
    <property type="match status" value="1"/>
</dbReference>
<dbReference type="EMBL" id="JABFJV010000004">
    <property type="protein sequence ID" value="NOK31836.1"/>
    <property type="molecule type" value="Genomic_DNA"/>
</dbReference>
<proteinExistence type="predicted"/>
<dbReference type="Pfam" id="PF00702">
    <property type="entry name" value="Hydrolase"/>
    <property type="match status" value="1"/>
</dbReference>
<accession>A0A3A8IE13</accession>
<dbReference type="PANTHER" id="PTHR43611">
    <property type="entry name" value="ALPHA-D-GLUCOSE 1-PHOSPHATE PHOSPHATASE"/>
    <property type="match status" value="1"/>
</dbReference>
<dbReference type="NCBIfam" id="TIGR01509">
    <property type="entry name" value="HAD-SF-IA-v3"/>
    <property type="match status" value="1"/>
</dbReference>
<dbReference type="Proteomes" id="UP000563426">
    <property type="component" value="Unassembled WGS sequence"/>
</dbReference>
<reference evidence="1 2" key="1">
    <citation type="submission" date="2020-05" db="EMBL/GenBank/DDBJ databases">
        <authorList>
            <person name="Whitworth D."/>
        </authorList>
    </citation>
    <scope>NUCLEOTIDE SEQUENCE [LARGE SCALE GENOMIC DNA]</scope>
    <source>
        <strain evidence="1 2">AB043B</strain>
    </source>
</reference>
<protein>
    <submittedName>
        <fullName evidence="1">HAD family phosphatase</fullName>
    </submittedName>
</protein>
<dbReference type="InterPro" id="IPR006439">
    <property type="entry name" value="HAD-SF_hydro_IA"/>
</dbReference>
<dbReference type="OrthoDB" id="9795007at2"/>
<dbReference type="CDD" id="cd02603">
    <property type="entry name" value="HAD_sEH-N_like"/>
    <property type="match status" value="1"/>
</dbReference>
<dbReference type="SFLD" id="SFLDS00003">
    <property type="entry name" value="Haloacid_Dehalogenase"/>
    <property type="match status" value="1"/>
</dbReference>